<dbReference type="PANTHER" id="PTHR43791:SF16">
    <property type="entry name" value="TRANSPORTER, PUTATIVE (AFU_ORTHOLOGUE AFUA_3G01840)-RELATED"/>
    <property type="match status" value="1"/>
</dbReference>
<feature type="transmembrane region" description="Helical" evidence="6">
    <location>
        <begin position="260"/>
        <end position="280"/>
    </location>
</feature>
<dbReference type="AlphaFoldDB" id="A0AAJ0GU92"/>
<dbReference type="PANTHER" id="PTHR43791">
    <property type="entry name" value="PERMEASE-RELATED"/>
    <property type="match status" value="1"/>
</dbReference>
<feature type="transmembrane region" description="Helical" evidence="6">
    <location>
        <begin position="386"/>
        <end position="406"/>
    </location>
</feature>
<evidence type="ECO:0000256" key="6">
    <source>
        <dbReference type="SAM" id="Phobius"/>
    </source>
</evidence>
<evidence type="ECO:0000256" key="3">
    <source>
        <dbReference type="ARBA" id="ARBA00022692"/>
    </source>
</evidence>
<dbReference type="InterPro" id="IPR036259">
    <property type="entry name" value="MFS_trans_sf"/>
</dbReference>
<feature type="transmembrane region" description="Helical" evidence="6">
    <location>
        <begin position="287"/>
        <end position="307"/>
    </location>
</feature>
<feature type="transmembrane region" description="Helical" evidence="6">
    <location>
        <begin position="352"/>
        <end position="370"/>
    </location>
</feature>
<protein>
    <submittedName>
        <fullName evidence="7">Major facilitator superfamily domain-containing protein</fullName>
    </submittedName>
</protein>
<feature type="transmembrane region" description="Helical" evidence="6">
    <location>
        <begin position="319"/>
        <end position="340"/>
    </location>
</feature>
<dbReference type="EMBL" id="JAUDZG010000003">
    <property type="protein sequence ID" value="KAK3306281.1"/>
    <property type="molecule type" value="Genomic_DNA"/>
</dbReference>
<keyword evidence="3 6" id="KW-0812">Transmembrane</keyword>
<reference evidence="7" key="1">
    <citation type="journal article" date="2023" name="Mol. Phylogenet. Evol.">
        <title>Genome-scale phylogeny and comparative genomics of the fungal order Sordariales.</title>
        <authorList>
            <person name="Hensen N."/>
            <person name="Bonometti L."/>
            <person name="Westerberg I."/>
            <person name="Brannstrom I.O."/>
            <person name="Guillou S."/>
            <person name="Cros-Aarteil S."/>
            <person name="Calhoun S."/>
            <person name="Haridas S."/>
            <person name="Kuo A."/>
            <person name="Mondo S."/>
            <person name="Pangilinan J."/>
            <person name="Riley R."/>
            <person name="LaButti K."/>
            <person name="Andreopoulos B."/>
            <person name="Lipzen A."/>
            <person name="Chen C."/>
            <person name="Yan M."/>
            <person name="Daum C."/>
            <person name="Ng V."/>
            <person name="Clum A."/>
            <person name="Steindorff A."/>
            <person name="Ohm R.A."/>
            <person name="Martin F."/>
            <person name="Silar P."/>
            <person name="Natvig D.O."/>
            <person name="Lalanne C."/>
            <person name="Gautier V."/>
            <person name="Ament-Velasquez S.L."/>
            <person name="Kruys A."/>
            <person name="Hutchinson M.I."/>
            <person name="Powell A.J."/>
            <person name="Barry K."/>
            <person name="Miller A.N."/>
            <person name="Grigoriev I.V."/>
            <person name="Debuchy R."/>
            <person name="Gladieux P."/>
            <person name="Hiltunen Thoren M."/>
            <person name="Johannesson H."/>
        </authorList>
    </citation>
    <scope>NUCLEOTIDE SEQUENCE</scope>
    <source>
        <strain evidence="7">CBS 333.67</strain>
    </source>
</reference>
<accession>A0AAJ0GU92</accession>
<comment type="subcellular location">
    <subcellularLocation>
        <location evidence="1">Membrane</location>
        <topology evidence="1">Multi-pass membrane protein</topology>
    </subcellularLocation>
</comment>
<reference evidence="7" key="2">
    <citation type="submission" date="2023-06" db="EMBL/GenBank/DDBJ databases">
        <authorList>
            <consortium name="Lawrence Berkeley National Laboratory"/>
            <person name="Mondo S.J."/>
            <person name="Hensen N."/>
            <person name="Bonometti L."/>
            <person name="Westerberg I."/>
            <person name="Brannstrom I.O."/>
            <person name="Guillou S."/>
            <person name="Cros-Aarteil S."/>
            <person name="Calhoun S."/>
            <person name="Haridas S."/>
            <person name="Kuo A."/>
            <person name="Pangilinan J."/>
            <person name="Riley R."/>
            <person name="Labutti K."/>
            <person name="Andreopoulos B."/>
            <person name="Lipzen A."/>
            <person name="Chen C."/>
            <person name="Yanf M."/>
            <person name="Daum C."/>
            <person name="Ng V."/>
            <person name="Clum A."/>
            <person name="Steindorff A."/>
            <person name="Ohm R."/>
            <person name="Martin F."/>
            <person name="Silar P."/>
            <person name="Natvig D."/>
            <person name="Lalanne C."/>
            <person name="Gautier V."/>
            <person name="Ament-Velasquez S.L."/>
            <person name="Kruys A."/>
            <person name="Hutchinson M.I."/>
            <person name="Powell A.J."/>
            <person name="Barry K."/>
            <person name="Miller A.N."/>
            <person name="Grigoriev I.V."/>
            <person name="Debuchy R."/>
            <person name="Gladieux P."/>
            <person name="Thoren M.H."/>
            <person name="Johannesson H."/>
        </authorList>
    </citation>
    <scope>NUCLEOTIDE SEQUENCE</scope>
    <source>
        <strain evidence="7">CBS 333.67</strain>
    </source>
</reference>
<dbReference type="SUPFAM" id="SSF103473">
    <property type="entry name" value="MFS general substrate transporter"/>
    <property type="match status" value="1"/>
</dbReference>
<dbReference type="Pfam" id="PF07690">
    <property type="entry name" value="MFS_1"/>
    <property type="match status" value="1"/>
</dbReference>
<evidence type="ECO:0000256" key="4">
    <source>
        <dbReference type="ARBA" id="ARBA00022989"/>
    </source>
</evidence>
<feature type="transmembrane region" description="Helical" evidence="6">
    <location>
        <begin position="155"/>
        <end position="173"/>
    </location>
</feature>
<evidence type="ECO:0000256" key="1">
    <source>
        <dbReference type="ARBA" id="ARBA00004141"/>
    </source>
</evidence>
<name>A0AAJ0GU92_9PEZI</name>
<proteinExistence type="predicted"/>
<keyword evidence="2" id="KW-0813">Transport</keyword>
<keyword evidence="5 6" id="KW-0472">Membrane</keyword>
<keyword evidence="8" id="KW-1185">Reference proteome</keyword>
<feature type="transmembrane region" description="Helical" evidence="6">
    <location>
        <begin position="121"/>
        <end position="143"/>
    </location>
</feature>
<dbReference type="GO" id="GO:0022857">
    <property type="term" value="F:transmembrane transporter activity"/>
    <property type="evidence" value="ECO:0007669"/>
    <property type="project" value="InterPro"/>
</dbReference>
<dbReference type="InterPro" id="IPR011701">
    <property type="entry name" value="MFS"/>
</dbReference>
<evidence type="ECO:0000256" key="5">
    <source>
        <dbReference type="ARBA" id="ARBA00023136"/>
    </source>
</evidence>
<dbReference type="RefSeq" id="XP_062722061.1">
    <property type="nucleotide sequence ID" value="XM_062864730.1"/>
</dbReference>
<dbReference type="GeneID" id="87883559"/>
<feature type="transmembrane region" description="Helical" evidence="6">
    <location>
        <begin position="223"/>
        <end position="248"/>
    </location>
</feature>
<comment type="caution">
    <text evidence="7">The sequence shown here is derived from an EMBL/GenBank/DDBJ whole genome shotgun (WGS) entry which is preliminary data.</text>
</comment>
<feature type="transmembrane region" description="Helical" evidence="6">
    <location>
        <begin position="84"/>
        <end position="109"/>
    </location>
</feature>
<dbReference type="Gene3D" id="1.20.1250.20">
    <property type="entry name" value="MFS general substrate transporter like domains"/>
    <property type="match status" value="1"/>
</dbReference>
<sequence>MKDALAGHVIVQEIEPASSRPRVTLTEEDVLDKIVLGLSAIFGLQEDTHLTGNQYSIIGCIAPAAQLAWQPFSSILIVKVRPRLLMPAMVLGWGIAQAGCLPLFSIITAQWYRRSEQPARVAVWYSTHGPATIVAALLSYGLGHAKGGALAPWQWIYLVTGLLTIVTVPLIYWKLDDDVSSARFLTVEERSQALERLRANQSGSASRDFKWTQVVETFVDIKCYLFAAMSFAISFGAHVASLFGPLLLSSFGFGHYRITLLNIPFGVLQSTAILVAAWAASRTRWKSLPLVTLLVFILSGFVLLYVLPHGHSRLPGLLVGYYFLAFIVGCNNTAVSWILANTAGQTKRSAMMALFNAASSTGAIIGPLLFDSADAPAYRAGLRSTVGVYAAVIAVVLLQVATLMLLNKLQARRRVANGKTARIHDHSMEARYVDMRLGNEESVGGRAFADLTDRENDEFVYVY</sequence>
<gene>
    <name evidence="7" type="ORF">B0T15DRAFT_394526</name>
</gene>
<dbReference type="GO" id="GO:0016020">
    <property type="term" value="C:membrane"/>
    <property type="evidence" value="ECO:0007669"/>
    <property type="project" value="UniProtKB-SubCell"/>
</dbReference>
<organism evidence="7 8">
    <name type="scientific">Chaetomium strumarium</name>
    <dbReference type="NCBI Taxonomy" id="1170767"/>
    <lineage>
        <taxon>Eukaryota</taxon>
        <taxon>Fungi</taxon>
        <taxon>Dikarya</taxon>
        <taxon>Ascomycota</taxon>
        <taxon>Pezizomycotina</taxon>
        <taxon>Sordariomycetes</taxon>
        <taxon>Sordariomycetidae</taxon>
        <taxon>Sordariales</taxon>
        <taxon>Chaetomiaceae</taxon>
        <taxon>Chaetomium</taxon>
    </lineage>
</organism>
<evidence type="ECO:0000313" key="7">
    <source>
        <dbReference type="EMBL" id="KAK3306281.1"/>
    </source>
</evidence>
<dbReference type="Proteomes" id="UP001273166">
    <property type="component" value="Unassembled WGS sequence"/>
</dbReference>
<evidence type="ECO:0000256" key="2">
    <source>
        <dbReference type="ARBA" id="ARBA00022448"/>
    </source>
</evidence>
<evidence type="ECO:0000313" key="8">
    <source>
        <dbReference type="Proteomes" id="UP001273166"/>
    </source>
</evidence>
<keyword evidence="4 6" id="KW-1133">Transmembrane helix</keyword>